<evidence type="ECO:0000313" key="1">
    <source>
        <dbReference type="EMBL" id="GIX76102.1"/>
    </source>
</evidence>
<organism evidence="1 2">
    <name type="scientific">Caerostris extrusa</name>
    <name type="common">Bark spider</name>
    <name type="synonym">Caerostris bankana</name>
    <dbReference type="NCBI Taxonomy" id="172846"/>
    <lineage>
        <taxon>Eukaryota</taxon>
        <taxon>Metazoa</taxon>
        <taxon>Ecdysozoa</taxon>
        <taxon>Arthropoda</taxon>
        <taxon>Chelicerata</taxon>
        <taxon>Arachnida</taxon>
        <taxon>Araneae</taxon>
        <taxon>Araneomorphae</taxon>
        <taxon>Entelegynae</taxon>
        <taxon>Araneoidea</taxon>
        <taxon>Araneidae</taxon>
        <taxon>Caerostris</taxon>
    </lineage>
</organism>
<dbReference type="Proteomes" id="UP001054945">
    <property type="component" value="Unassembled WGS sequence"/>
</dbReference>
<protein>
    <submittedName>
        <fullName evidence="1">Uncharacterized protein</fullName>
    </submittedName>
</protein>
<dbReference type="EMBL" id="BPLR01002649">
    <property type="protein sequence ID" value="GIX76102.1"/>
    <property type="molecule type" value="Genomic_DNA"/>
</dbReference>
<reference evidence="1 2" key="1">
    <citation type="submission" date="2021-06" db="EMBL/GenBank/DDBJ databases">
        <title>Caerostris extrusa draft genome.</title>
        <authorList>
            <person name="Kono N."/>
            <person name="Arakawa K."/>
        </authorList>
    </citation>
    <scope>NUCLEOTIDE SEQUENCE [LARGE SCALE GENOMIC DNA]</scope>
</reference>
<evidence type="ECO:0000313" key="2">
    <source>
        <dbReference type="Proteomes" id="UP001054945"/>
    </source>
</evidence>
<gene>
    <name evidence="1" type="ORF">CEXT_460981</name>
</gene>
<proteinExistence type="predicted"/>
<dbReference type="AlphaFoldDB" id="A0AAV4MUE6"/>
<comment type="caution">
    <text evidence="1">The sequence shown here is derived from an EMBL/GenBank/DDBJ whole genome shotgun (WGS) entry which is preliminary data.</text>
</comment>
<accession>A0AAV4MUE6</accession>
<sequence length="170" mass="19041">MAEKLAAMALADGAVFLNFDFSIQKAVEIPDAFCLWCSFKLNLEEVCVNRQTSDDTFNGSKHFWCYDVVWDVVTVEVFSDDSVVFLCVGFNFQVASSVFTINSEFEVVVNLKHKSDGVGGFGDHDRSNVGYRICWCHSRGVSLRSYSGLFRFLFNRLFSVLNGHSTNIGG</sequence>
<keyword evidence="2" id="KW-1185">Reference proteome</keyword>
<name>A0AAV4MUE6_CAEEX</name>